<comment type="caution">
    <text evidence="6">The sequence shown here is derived from an EMBL/GenBank/DDBJ whole genome shotgun (WGS) entry which is preliminary data.</text>
</comment>
<comment type="similarity">
    <text evidence="1">Belongs to the BlaI transcriptional regulatory family.</text>
</comment>
<reference evidence="6 7" key="1">
    <citation type="submission" date="2020-08" db="EMBL/GenBank/DDBJ databases">
        <title>Genomic Encyclopedia of Type Strains, Phase III (KMG-III): the genomes of soil and plant-associated and newly described type strains.</title>
        <authorList>
            <person name="Whitman W."/>
        </authorList>
    </citation>
    <scope>NUCLEOTIDE SEQUENCE [LARGE SCALE GENOMIC DNA]</scope>
    <source>
        <strain evidence="6 7">CECT 8305</strain>
    </source>
</reference>
<keyword evidence="4" id="KW-0804">Transcription</keyword>
<evidence type="ECO:0000256" key="2">
    <source>
        <dbReference type="ARBA" id="ARBA00023015"/>
    </source>
</evidence>
<keyword evidence="7" id="KW-1185">Reference proteome</keyword>
<dbReference type="GO" id="GO:0003677">
    <property type="term" value="F:DNA binding"/>
    <property type="evidence" value="ECO:0007669"/>
    <property type="project" value="UniProtKB-KW"/>
</dbReference>
<organism evidence="6 7">
    <name type="scientific">Streptomyces zagrosensis</name>
    <dbReference type="NCBI Taxonomy" id="1042984"/>
    <lineage>
        <taxon>Bacteria</taxon>
        <taxon>Bacillati</taxon>
        <taxon>Actinomycetota</taxon>
        <taxon>Actinomycetes</taxon>
        <taxon>Kitasatosporales</taxon>
        <taxon>Streptomycetaceae</taxon>
        <taxon>Streptomyces</taxon>
    </lineage>
</organism>
<dbReference type="SUPFAM" id="SSF46785">
    <property type="entry name" value="Winged helix' DNA-binding domain"/>
    <property type="match status" value="1"/>
</dbReference>
<evidence type="ECO:0000256" key="3">
    <source>
        <dbReference type="ARBA" id="ARBA00023125"/>
    </source>
</evidence>
<dbReference type="InterPro" id="IPR005650">
    <property type="entry name" value="BlaI_family"/>
</dbReference>
<accession>A0A7W9Q5C5</accession>
<dbReference type="Gene3D" id="1.10.10.10">
    <property type="entry name" value="Winged helix-like DNA-binding domain superfamily/Winged helix DNA-binding domain"/>
    <property type="match status" value="1"/>
</dbReference>
<dbReference type="Proteomes" id="UP000588098">
    <property type="component" value="Unassembled WGS sequence"/>
</dbReference>
<dbReference type="InterPro" id="IPR036390">
    <property type="entry name" value="WH_DNA-bd_sf"/>
</dbReference>
<dbReference type="Pfam" id="PF03965">
    <property type="entry name" value="Penicillinase_R"/>
    <property type="match status" value="1"/>
</dbReference>
<proteinExistence type="inferred from homology"/>
<gene>
    <name evidence="6" type="ORF">FHS42_000960</name>
</gene>
<evidence type="ECO:0000313" key="7">
    <source>
        <dbReference type="Proteomes" id="UP000588098"/>
    </source>
</evidence>
<keyword evidence="3" id="KW-0238">DNA-binding</keyword>
<keyword evidence="2" id="KW-0805">Transcription regulation</keyword>
<dbReference type="AlphaFoldDB" id="A0A7W9Q5C5"/>
<feature type="region of interest" description="Disordered" evidence="5">
    <location>
        <begin position="1"/>
        <end position="39"/>
    </location>
</feature>
<feature type="region of interest" description="Disordered" evidence="5">
    <location>
        <begin position="149"/>
        <end position="174"/>
    </location>
</feature>
<evidence type="ECO:0000256" key="1">
    <source>
        <dbReference type="ARBA" id="ARBA00011046"/>
    </source>
</evidence>
<evidence type="ECO:0000256" key="5">
    <source>
        <dbReference type="SAM" id="MobiDB-lite"/>
    </source>
</evidence>
<name>A0A7W9Q5C5_9ACTN</name>
<dbReference type="GO" id="GO:0045892">
    <property type="term" value="P:negative regulation of DNA-templated transcription"/>
    <property type="evidence" value="ECO:0007669"/>
    <property type="project" value="InterPro"/>
</dbReference>
<sequence>MGDDARDAGGGGAGARPGAGAEAGAGAGDQPPPARGRRRGQGELEALVMRVLQVAGEPVTAARVQRELGGDLAYTTVVTILTRLRAKHSVTRHRSGRSFLWAPAADEAGLAAQRMRSMLDGHSDRDAVLASFVSGLSDEDERLVRELLQGAPTDADDPGVPPENTGHAGNQREP</sequence>
<feature type="compositionally biased region" description="Gly residues" evidence="5">
    <location>
        <begin position="8"/>
        <end position="27"/>
    </location>
</feature>
<dbReference type="InterPro" id="IPR036388">
    <property type="entry name" value="WH-like_DNA-bd_sf"/>
</dbReference>
<protein>
    <submittedName>
        <fullName evidence="6">Putative transcriptional regulator</fullName>
    </submittedName>
</protein>
<dbReference type="EMBL" id="JACHJL010000002">
    <property type="protein sequence ID" value="MBB5933934.1"/>
    <property type="molecule type" value="Genomic_DNA"/>
</dbReference>
<evidence type="ECO:0000256" key="4">
    <source>
        <dbReference type="ARBA" id="ARBA00023163"/>
    </source>
</evidence>
<evidence type="ECO:0000313" key="6">
    <source>
        <dbReference type="EMBL" id="MBB5933934.1"/>
    </source>
</evidence>